<evidence type="ECO:0000313" key="4">
    <source>
        <dbReference type="Proteomes" id="UP000664169"/>
    </source>
</evidence>
<proteinExistence type="predicted"/>
<feature type="region of interest" description="Disordered" evidence="1">
    <location>
        <begin position="96"/>
        <end position="163"/>
    </location>
</feature>
<feature type="compositionally biased region" description="Pro residues" evidence="1">
    <location>
        <begin position="414"/>
        <end position="428"/>
    </location>
</feature>
<accession>A0A8H3F3Y9</accession>
<reference evidence="3" key="1">
    <citation type="submission" date="2021-03" db="EMBL/GenBank/DDBJ databases">
        <authorList>
            <person name="Tagirdzhanova G."/>
        </authorList>
    </citation>
    <scope>NUCLEOTIDE SEQUENCE</scope>
</reference>
<feature type="compositionally biased region" description="Low complexity" evidence="1">
    <location>
        <begin position="178"/>
        <end position="192"/>
    </location>
</feature>
<organism evidence="3 4">
    <name type="scientific">Gomphillus americanus</name>
    <dbReference type="NCBI Taxonomy" id="1940652"/>
    <lineage>
        <taxon>Eukaryota</taxon>
        <taxon>Fungi</taxon>
        <taxon>Dikarya</taxon>
        <taxon>Ascomycota</taxon>
        <taxon>Pezizomycotina</taxon>
        <taxon>Lecanoromycetes</taxon>
        <taxon>OSLEUM clade</taxon>
        <taxon>Ostropomycetidae</taxon>
        <taxon>Ostropales</taxon>
        <taxon>Graphidaceae</taxon>
        <taxon>Gomphilloideae</taxon>
        <taxon>Gomphillus</taxon>
    </lineage>
</organism>
<feature type="signal peptide" evidence="2">
    <location>
        <begin position="1"/>
        <end position="20"/>
    </location>
</feature>
<dbReference type="Proteomes" id="UP000664169">
    <property type="component" value="Unassembled WGS sequence"/>
</dbReference>
<protein>
    <submittedName>
        <fullName evidence="3">Uncharacterized protein</fullName>
    </submittedName>
</protein>
<evidence type="ECO:0000313" key="3">
    <source>
        <dbReference type="EMBL" id="CAF9915587.1"/>
    </source>
</evidence>
<feature type="compositionally biased region" description="Polar residues" evidence="1">
    <location>
        <begin position="152"/>
        <end position="163"/>
    </location>
</feature>
<comment type="caution">
    <text evidence="3">The sequence shown here is derived from an EMBL/GenBank/DDBJ whole genome shotgun (WGS) entry which is preliminary data.</text>
</comment>
<feature type="compositionally biased region" description="Polar residues" evidence="1">
    <location>
        <begin position="121"/>
        <end position="130"/>
    </location>
</feature>
<evidence type="ECO:0000256" key="1">
    <source>
        <dbReference type="SAM" id="MobiDB-lite"/>
    </source>
</evidence>
<name>A0A8H3F3Y9_9LECA</name>
<feature type="chain" id="PRO_5034172523" evidence="2">
    <location>
        <begin position="21"/>
        <end position="510"/>
    </location>
</feature>
<feature type="compositionally biased region" description="Polar residues" evidence="1">
    <location>
        <begin position="199"/>
        <end position="212"/>
    </location>
</feature>
<sequence length="510" mass="55572">MKQIGLVVVFALPLCVFAKAAQVLNPLLLGRLAIRQNLIKSTDAESMVKSNLQHWLDISKVERPEDIKSMRVGNSFSPLIADDAVFTGPTTLYRRMESDGKDITTPKSTLSPQAAEFKPQSVRTNSPQQHQAEHIRSPPGALQPAPPRIPSESPSRAQTPTWTSAQQALLDRIGDYSNTQSSTIKSSQQSPSDRVRASPSDQPLSVIPSQQTISGSIDRLALNNPRLSSAGVPSPQFHAGGRPAPHHAVRTESRFFPEGKLAIGTPDKRLPQTRAASSPSRETPVKPSGDPLSDLSRPQQTIKNPHPRAHPGTPPPPPPPPPPPRQPSRFDSQRPRPKYSDQVLHSLPAIDPAAFSLYSMSPPWRIEVQHRQFGGDPIPMRPPLRHIPAPMTPSGAPPPQNRHHPNQPAGVPMQNPPRQQPQPRPSPRGLPYQDHPRGASAQTPFGPTFPTGTPPHNSPPYTLQPAINLPLGLSPPMGIRPPNPAARPQAVVVTPSRKPPPHKKDNRHRQ</sequence>
<feature type="compositionally biased region" description="Pro residues" evidence="1">
    <location>
        <begin position="312"/>
        <end position="326"/>
    </location>
</feature>
<keyword evidence="2" id="KW-0732">Signal</keyword>
<dbReference type="AlphaFoldDB" id="A0A8H3F3Y9"/>
<feature type="compositionally biased region" description="Basic residues" evidence="1">
    <location>
        <begin position="499"/>
        <end position="510"/>
    </location>
</feature>
<keyword evidence="4" id="KW-1185">Reference proteome</keyword>
<dbReference type="EMBL" id="CAJPDQ010000010">
    <property type="protein sequence ID" value="CAF9915587.1"/>
    <property type="molecule type" value="Genomic_DNA"/>
</dbReference>
<evidence type="ECO:0000256" key="2">
    <source>
        <dbReference type="SAM" id="SignalP"/>
    </source>
</evidence>
<feature type="region of interest" description="Disordered" evidence="1">
    <location>
        <begin position="178"/>
        <end position="212"/>
    </location>
</feature>
<feature type="region of interest" description="Disordered" evidence="1">
    <location>
        <begin position="225"/>
        <end position="345"/>
    </location>
</feature>
<gene>
    <name evidence="3" type="ORF">GOMPHAMPRED_000799</name>
</gene>
<feature type="region of interest" description="Disordered" evidence="1">
    <location>
        <begin position="369"/>
        <end position="510"/>
    </location>
</feature>